<dbReference type="InterPro" id="IPR027884">
    <property type="entry name" value="DUF4614"/>
</dbReference>
<evidence type="ECO:0000256" key="1">
    <source>
        <dbReference type="SAM" id="MobiDB-lite"/>
    </source>
</evidence>
<dbReference type="WBParaSite" id="TREG1_7900.1">
    <property type="protein sequence ID" value="TREG1_7900.1"/>
    <property type="gene ID" value="TREG1_7900"/>
</dbReference>
<feature type="compositionally biased region" description="Polar residues" evidence="1">
    <location>
        <begin position="88"/>
        <end position="109"/>
    </location>
</feature>
<feature type="compositionally biased region" description="Basic and acidic residues" evidence="1">
    <location>
        <begin position="288"/>
        <end position="298"/>
    </location>
</feature>
<feature type="compositionally biased region" description="Polar residues" evidence="1">
    <location>
        <begin position="224"/>
        <end position="252"/>
    </location>
</feature>
<evidence type="ECO:0000313" key="3">
    <source>
        <dbReference type="Proteomes" id="UP000050795"/>
    </source>
</evidence>
<protein>
    <recommendedName>
        <fullName evidence="2">DUF4614 domain-containing protein</fullName>
    </recommendedName>
</protein>
<dbReference type="Pfam" id="PF15391">
    <property type="entry name" value="DUF4614"/>
    <property type="match status" value="1"/>
</dbReference>
<evidence type="ECO:0000313" key="4">
    <source>
        <dbReference type="WBParaSite" id="TREG1_7900.1"/>
    </source>
</evidence>
<evidence type="ECO:0000259" key="2">
    <source>
        <dbReference type="Pfam" id="PF15391"/>
    </source>
</evidence>
<dbReference type="Proteomes" id="UP000050795">
    <property type="component" value="Unassembled WGS sequence"/>
</dbReference>
<feature type="region of interest" description="Disordered" evidence="1">
    <location>
        <begin position="57"/>
        <end position="109"/>
    </location>
</feature>
<sequence length="475" mass="53998">MNSYSNNKNHIKRPVNKKETSRKSKGQLSTEYLFDDISSESSIGGRRFLKNPQIHNRESVARNLSPGTTEDENTEDLLTPFNARKTPISLSQHSTERTSGNKRSTSSNVAKSKVFDRDLVDDNLSSEMLVIQENGENDLNRISVMTLNNEDSLVDLTKDVRNESKMSFLDDQLILSVDELMNENSMTCASYRSSGRNEKSYSENRVLDEKSLSEIEEAIDYEKSQSQYNTSNTSIQRSAKTPEVSTHKSQVRSIRGQCISDETSHHFEDSEDNDSTEDYSDDFENEQETVHSNKEDNKYALSPSLSLGKREEKTRPADQKLRHTGSKSICSKAGEVKVCFKPKSENSIESPLKTDVEVQTLWSGDFPRIHSVPQILPMNRYENIIPPPTNNTLKIQSITSSLINYKILEKMTNYNPCLTALDNVLKQQINLTREFITTQRNLHDTISKAISQCVTNDYAQQDGTIQIMLKNYTRK</sequence>
<keyword evidence="3" id="KW-1185">Reference proteome</keyword>
<feature type="compositionally biased region" description="Acidic residues" evidence="1">
    <location>
        <begin position="269"/>
        <end position="287"/>
    </location>
</feature>
<organism evidence="3 4">
    <name type="scientific">Trichobilharzia regenti</name>
    <name type="common">Nasal bird schistosome</name>
    <dbReference type="NCBI Taxonomy" id="157069"/>
    <lineage>
        <taxon>Eukaryota</taxon>
        <taxon>Metazoa</taxon>
        <taxon>Spiralia</taxon>
        <taxon>Lophotrochozoa</taxon>
        <taxon>Platyhelminthes</taxon>
        <taxon>Trematoda</taxon>
        <taxon>Digenea</taxon>
        <taxon>Strigeidida</taxon>
        <taxon>Schistosomatoidea</taxon>
        <taxon>Schistosomatidae</taxon>
        <taxon>Trichobilharzia</taxon>
    </lineage>
</organism>
<feature type="region of interest" description="Disordered" evidence="1">
    <location>
        <begin position="223"/>
        <end position="326"/>
    </location>
</feature>
<feature type="region of interest" description="Disordered" evidence="1">
    <location>
        <begin position="1"/>
        <end position="27"/>
    </location>
</feature>
<name>A0AA85K9A5_TRIRE</name>
<feature type="domain" description="DUF4614" evidence="2">
    <location>
        <begin position="278"/>
        <end position="449"/>
    </location>
</feature>
<reference evidence="4" key="2">
    <citation type="submission" date="2023-11" db="UniProtKB">
        <authorList>
            <consortium name="WormBaseParasite"/>
        </authorList>
    </citation>
    <scope>IDENTIFICATION</scope>
</reference>
<reference evidence="3" key="1">
    <citation type="submission" date="2022-06" db="EMBL/GenBank/DDBJ databases">
        <authorList>
            <person name="Berger JAMES D."/>
            <person name="Berger JAMES D."/>
        </authorList>
    </citation>
    <scope>NUCLEOTIDE SEQUENCE [LARGE SCALE GENOMIC DNA]</scope>
</reference>
<feature type="compositionally biased region" description="Basic and acidic residues" evidence="1">
    <location>
        <begin position="308"/>
        <end position="321"/>
    </location>
</feature>
<proteinExistence type="predicted"/>
<dbReference type="AlphaFoldDB" id="A0AA85K9A5"/>
<accession>A0AA85K9A5</accession>